<dbReference type="PANTHER" id="PTHR46382:SF1">
    <property type="entry name" value="PHOSPHATIDATE CYTIDYLYLTRANSFERASE"/>
    <property type="match status" value="1"/>
</dbReference>
<evidence type="ECO:0000256" key="19">
    <source>
        <dbReference type="SAM" id="Phobius"/>
    </source>
</evidence>
<keyword evidence="10 18" id="KW-0808">Transferase</keyword>
<dbReference type="InterPro" id="IPR000374">
    <property type="entry name" value="PC_trans"/>
</dbReference>
<dbReference type="AlphaFoldDB" id="A0A4R6FZA2"/>
<evidence type="ECO:0000256" key="18">
    <source>
        <dbReference type="RuleBase" id="RU003938"/>
    </source>
</evidence>
<dbReference type="Pfam" id="PF01148">
    <property type="entry name" value="CTP_transf_1"/>
    <property type="match status" value="1"/>
</dbReference>
<feature type="transmembrane region" description="Helical" evidence="19">
    <location>
        <begin position="36"/>
        <end position="58"/>
    </location>
</feature>
<evidence type="ECO:0000256" key="13">
    <source>
        <dbReference type="ARBA" id="ARBA00022989"/>
    </source>
</evidence>
<feature type="transmembrane region" description="Helical" evidence="19">
    <location>
        <begin position="131"/>
        <end position="150"/>
    </location>
</feature>
<feature type="transmembrane region" description="Helical" evidence="19">
    <location>
        <begin position="107"/>
        <end position="124"/>
    </location>
</feature>
<evidence type="ECO:0000256" key="16">
    <source>
        <dbReference type="ARBA" id="ARBA00023209"/>
    </source>
</evidence>
<evidence type="ECO:0000256" key="6">
    <source>
        <dbReference type="ARBA" id="ARBA00012487"/>
    </source>
</evidence>
<evidence type="ECO:0000256" key="14">
    <source>
        <dbReference type="ARBA" id="ARBA00023098"/>
    </source>
</evidence>
<dbReference type="GO" id="GO:0004605">
    <property type="term" value="F:phosphatidate cytidylyltransferase activity"/>
    <property type="evidence" value="ECO:0007669"/>
    <property type="project" value="UniProtKB-EC"/>
</dbReference>
<gene>
    <name evidence="20" type="ORF">EV664_101296</name>
</gene>
<evidence type="ECO:0000256" key="4">
    <source>
        <dbReference type="ARBA" id="ARBA00005189"/>
    </source>
</evidence>
<dbReference type="GO" id="GO:0005886">
    <property type="term" value="C:plasma membrane"/>
    <property type="evidence" value="ECO:0007669"/>
    <property type="project" value="UniProtKB-SubCell"/>
</dbReference>
<feature type="transmembrane region" description="Helical" evidence="19">
    <location>
        <begin position="170"/>
        <end position="187"/>
    </location>
</feature>
<evidence type="ECO:0000256" key="10">
    <source>
        <dbReference type="ARBA" id="ARBA00022679"/>
    </source>
</evidence>
<feature type="transmembrane region" description="Helical" evidence="19">
    <location>
        <begin position="242"/>
        <end position="260"/>
    </location>
</feature>
<reference evidence="20 21" key="1">
    <citation type="submission" date="2019-03" db="EMBL/GenBank/DDBJ databases">
        <title>Genomic Encyclopedia of Type Strains, Phase IV (KMG-IV): sequencing the most valuable type-strain genomes for metagenomic binning, comparative biology and taxonomic classification.</title>
        <authorList>
            <person name="Goeker M."/>
        </authorList>
    </citation>
    <scope>NUCLEOTIDE SEQUENCE [LARGE SCALE GENOMIC DNA]</scope>
    <source>
        <strain evidence="20 21">DSM 25059</strain>
    </source>
</reference>
<comment type="subcellular location">
    <subcellularLocation>
        <location evidence="2">Cell membrane</location>
        <topology evidence="2">Multi-pass membrane protein</topology>
    </subcellularLocation>
</comment>
<keyword evidence="17" id="KW-1208">Phospholipid metabolism</keyword>
<keyword evidence="16" id="KW-0594">Phospholipid biosynthesis</keyword>
<dbReference type="PROSITE" id="PS01315">
    <property type="entry name" value="CDS"/>
    <property type="match status" value="1"/>
</dbReference>
<keyword evidence="12 18" id="KW-0548">Nucleotidyltransferase</keyword>
<evidence type="ECO:0000256" key="11">
    <source>
        <dbReference type="ARBA" id="ARBA00022692"/>
    </source>
</evidence>
<evidence type="ECO:0000256" key="9">
    <source>
        <dbReference type="ARBA" id="ARBA00022516"/>
    </source>
</evidence>
<feature type="transmembrane region" description="Helical" evidence="19">
    <location>
        <begin position="12"/>
        <end position="30"/>
    </location>
</feature>
<evidence type="ECO:0000256" key="8">
    <source>
        <dbReference type="ARBA" id="ARBA00022475"/>
    </source>
</evidence>
<name>A0A4R6FZA2_9SPHN</name>
<dbReference type="PANTHER" id="PTHR46382">
    <property type="entry name" value="PHOSPHATIDATE CYTIDYLYLTRANSFERASE"/>
    <property type="match status" value="1"/>
</dbReference>
<dbReference type="OrthoDB" id="9799199at2"/>
<evidence type="ECO:0000256" key="3">
    <source>
        <dbReference type="ARBA" id="ARBA00005119"/>
    </source>
</evidence>
<evidence type="ECO:0000256" key="2">
    <source>
        <dbReference type="ARBA" id="ARBA00004651"/>
    </source>
</evidence>
<comment type="pathway">
    <text evidence="3 18">Phospholipid metabolism; CDP-diacylglycerol biosynthesis; CDP-diacylglycerol from sn-glycerol 3-phosphate: step 3/3.</text>
</comment>
<comment type="similarity">
    <text evidence="5 18">Belongs to the CDS family.</text>
</comment>
<dbReference type="UniPathway" id="UPA00557">
    <property type="reaction ID" value="UER00614"/>
</dbReference>
<evidence type="ECO:0000256" key="15">
    <source>
        <dbReference type="ARBA" id="ARBA00023136"/>
    </source>
</evidence>
<proteinExistence type="inferred from homology"/>
<dbReference type="GO" id="GO:0016024">
    <property type="term" value="P:CDP-diacylglycerol biosynthetic process"/>
    <property type="evidence" value="ECO:0007669"/>
    <property type="project" value="UniProtKB-UniPathway"/>
</dbReference>
<comment type="catalytic activity">
    <reaction evidence="1 18">
        <text>a 1,2-diacyl-sn-glycero-3-phosphate + CTP + H(+) = a CDP-1,2-diacyl-sn-glycerol + diphosphate</text>
        <dbReference type="Rhea" id="RHEA:16229"/>
        <dbReference type="ChEBI" id="CHEBI:15378"/>
        <dbReference type="ChEBI" id="CHEBI:33019"/>
        <dbReference type="ChEBI" id="CHEBI:37563"/>
        <dbReference type="ChEBI" id="CHEBI:58332"/>
        <dbReference type="ChEBI" id="CHEBI:58608"/>
        <dbReference type="EC" id="2.7.7.41"/>
    </reaction>
</comment>
<dbReference type="Proteomes" id="UP000295493">
    <property type="component" value="Unassembled WGS sequence"/>
</dbReference>
<keyword evidence="14" id="KW-0443">Lipid metabolism</keyword>
<keyword evidence="13 19" id="KW-1133">Transmembrane helix</keyword>
<keyword evidence="9" id="KW-0444">Lipid biosynthesis</keyword>
<keyword evidence="8" id="KW-1003">Cell membrane</keyword>
<feature type="transmembrane region" description="Helical" evidence="19">
    <location>
        <begin position="79"/>
        <end position="101"/>
    </location>
</feature>
<evidence type="ECO:0000256" key="17">
    <source>
        <dbReference type="ARBA" id="ARBA00023264"/>
    </source>
</evidence>
<dbReference type="EMBL" id="SNWD01000001">
    <property type="protein sequence ID" value="TDN86720.1"/>
    <property type="molecule type" value="Genomic_DNA"/>
</dbReference>
<dbReference type="EC" id="2.7.7.41" evidence="6 18"/>
<comment type="caution">
    <text evidence="20">The sequence shown here is derived from an EMBL/GenBank/DDBJ whole genome shotgun (WGS) entry which is preliminary data.</text>
</comment>
<evidence type="ECO:0000256" key="5">
    <source>
        <dbReference type="ARBA" id="ARBA00010185"/>
    </source>
</evidence>
<protein>
    <recommendedName>
        <fullName evidence="7 18">Phosphatidate cytidylyltransferase</fullName>
        <ecNumber evidence="6 18">2.7.7.41</ecNumber>
    </recommendedName>
</protein>
<accession>A0A4R6FZA2</accession>
<evidence type="ECO:0000313" key="20">
    <source>
        <dbReference type="EMBL" id="TDN86720.1"/>
    </source>
</evidence>
<keyword evidence="21" id="KW-1185">Reference proteome</keyword>
<evidence type="ECO:0000256" key="12">
    <source>
        <dbReference type="ARBA" id="ARBA00022695"/>
    </source>
</evidence>
<organism evidence="20 21">
    <name type="scientific">Stakelama pacifica</name>
    <dbReference type="NCBI Taxonomy" id="517720"/>
    <lineage>
        <taxon>Bacteria</taxon>
        <taxon>Pseudomonadati</taxon>
        <taxon>Pseudomonadota</taxon>
        <taxon>Alphaproteobacteria</taxon>
        <taxon>Sphingomonadales</taxon>
        <taxon>Sphingomonadaceae</taxon>
        <taxon>Stakelama</taxon>
    </lineage>
</organism>
<evidence type="ECO:0000256" key="1">
    <source>
        <dbReference type="ARBA" id="ARBA00001698"/>
    </source>
</evidence>
<evidence type="ECO:0000313" key="21">
    <source>
        <dbReference type="Proteomes" id="UP000295493"/>
    </source>
</evidence>
<keyword evidence="15 19" id="KW-0472">Membrane</keyword>
<evidence type="ECO:0000256" key="7">
    <source>
        <dbReference type="ARBA" id="ARBA00019373"/>
    </source>
</evidence>
<sequence length="261" mass="26991">MTGVPKPKSDLGPRAVVGAILIAIAAAALWSGGFFYWLLLVVVGLLMLAEWCGLARATRGETRLAQFALSVPLAIMSPLAAGASFFALGLLAGAGFFIAIITRSGRIAAGAIYVGLPLLALVTIRAMDAGLLLAFWTMALVWACDIGAYAAGRSFGGAKLAPSISPNKTWSGLIGGMVAATIFAFALTRWGLPLYLVVATPLLAVSAQMGDLYESGLKRRAGVKDSGNMLPGHGGFLDRLDGLVPVAPLAALLILVHQAFL</sequence>
<comment type="pathway">
    <text evidence="4">Lipid metabolism.</text>
</comment>
<keyword evidence="11 18" id="KW-0812">Transmembrane</keyword>